<evidence type="ECO:0000313" key="2">
    <source>
        <dbReference type="EMBL" id="SDI09195.1"/>
    </source>
</evidence>
<evidence type="ECO:0000256" key="1">
    <source>
        <dbReference type="SAM" id="Coils"/>
    </source>
</evidence>
<gene>
    <name evidence="2" type="ORF">SAMN05192582_10259</name>
</gene>
<keyword evidence="1" id="KW-0175">Coiled coil</keyword>
<organism evidence="2 3">
    <name type="scientific">Bacteroides ovatus</name>
    <dbReference type="NCBI Taxonomy" id="28116"/>
    <lineage>
        <taxon>Bacteria</taxon>
        <taxon>Pseudomonadati</taxon>
        <taxon>Bacteroidota</taxon>
        <taxon>Bacteroidia</taxon>
        <taxon>Bacteroidales</taxon>
        <taxon>Bacteroidaceae</taxon>
        <taxon>Bacteroides</taxon>
    </lineage>
</organism>
<dbReference type="Proteomes" id="UP000181870">
    <property type="component" value="Unassembled WGS sequence"/>
</dbReference>
<dbReference type="EMBL" id="FNDO01000025">
    <property type="protein sequence ID" value="SDI09195.1"/>
    <property type="molecule type" value="Genomic_DNA"/>
</dbReference>
<sequence>MMNKRVLNSFLYGTLLFSLGTGVVSCKDYDSDIEGLNNRITTVESDMDRFKEKIEAALNANLTVQSWYPSEDQSQYTIVLSNGDELYVQASNKATPFYQFKVEEGTWRYTKDKGAGWYKVLTFGTEQEIPGTDKDQLYYDKSNGYIYIQKTEGLVQTTITADKDTPILAENKENKTLSVYIYGENYILPVQGGGFSGISSILFQKQFVFEEDEFLEAASYTNTQGKVVTAHTATAKFKILPKDIDLSEADFQCADIHELKLTRAEAPQLLVNTTKKLDENGILSVELTPSNMTAPYYGAVLEITLDKTTTSSNYFVVKPTSYSANNGVFAYRETRTVYQNSESLKFVSTESLDLTRTIGWGFGENEEVKFVDELGFSELAVATTYELTENPNNTFEVTDKGVLTAKAANRSGKVRITYTVAEEEFSKEVLIYSQDEATAKNGIELRSTTVSLSDIESLYKGTKAFIVQNAQTTMENLGVTASKAWKLGTQANGGNWEAIPMTTNLATITQDTELANGEVCLYYDAAQKTSYLLVGPQADGIEGANLFAMNDEGTDKAPFTLNEKEVGLYVGNVGTKYVVEAPTAKEELAIQMYVKAGIDHPDTDPNQNIRILGKKLAIPGVYDEELGYHFNELDLRTTLYNFKPADADFKITLNKDDQNDKVKEKWGTNFQWNADNYTLTLSPVWALYNFNFNDKKVSDMTEANNGVKLSWTFNAGKGETTSNGNEQWYIKDPVRQPGENTIYMGLDKQPNATGVISTDYEIKVSEITGDPEKKKLSDLEVGKVYKFGDYFKNHNFWVNGCSWDVYGGPKNLTGKNLPVLIKYDFATNKLVITDYAKKYFGKRRCELKFQPQGNETTAGLEIDSDEQTFKLKLVPTTTNFQIKIDYNTDFSNQNLFFRIVEG</sequence>
<protein>
    <recommendedName>
        <fullName evidence="4">DUF4988 domain-containing protein</fullName>
    </recommendedName>
</protein>
<name>A0A1G8HRC2_BACOV</name>
<proteinExistence type="predicted"/>
<feature type="coiled-coil region" evidence="1">
    <location>
        <begin position="33"/>
        <end position="60"/>
    </location>
</feature>
<dbReference type="RefSeq" id="WP_176817083.1">
    <property type="nucleotide sequence ID" value="NZ_FNDO01000025.1"/>
</dbReference>
<reference evidence="3" key="1">
    <citation type="submission" date="2016-10" db="EMBL/GenBank/DDBJ databases">
        <authorList>
            <person name="Varghese N."/>
            <person name="Submissions S."/>
        </authorList>
    </citation>
    <scope>NUCLEOTIDE SEQUENCE [LARGE SCALE GENOMIC DNA]</scope>
    <source>
        <strain evidence="3">NLAE-zl-C57</strain>
    </source>
</reference>
<dbReference type="AlphaFoldDB" id="A0A1G8HRC2"/>
<evidence type="ECO:0000313" key="3">
    <source>
        <dbReference type="Proteomes" id="UP000181870"/>
    </source>
</evidence>
<dbReference type="PROSITE" id="PS51257">
    <property type="entry name" value="PROKAR_LIPOPROTEIN"/>
    <property type="match status" value="1"/>
</dbReference>
<accession>A0A1G8HRC2</accession>
<evidence type="ECO:0008006" key="4">
    <source>
        <dbReference type="Google" id="ProtNLM"/>
    </source>
</evidence>